<evidence type="ECO:0000313" key="3">
    <source>
        <dbReference type="Proteomes" id="UP001527882"/>
    </source>
</evidence>
<gene>
    <name evidence="2" type="ORF">O9H85_32200</name>
</gene>
<dbReference type="SUPFAM" id="SSF56801">
    <property type="entry name" value="Acetyl-CoA synthetase-like"/>
    <property type="match status" value="1"/>
</dbReference>
<dbReference type="Proteomes" id="UP001527882">
    <property type="component" value="Unassembled WGS sequence"/>
</dbReference>
<accession>A0ABT4QJ78</accession>
<sequence length="379" mass="42938">MRKESVEMIKSLIAYIEKYSDCDLTETETNKAFQELALQLFKFQFTFNPAYKKYAQARRKTPFTVKDWRELPPIPIQAFKELTLSCEPPEEAEAVFMTSGTTNADKKGKQYHPTFRVWDESMAGPFKHFVLPDRDRMTMFLLSPAEDVNRNSSLSRYLTKAVERFGTPNSRFFFSEAKGLDMDAVFQALQESEKQGEPLLLLGATFAYVHLLDAMEERGLRFRLPEGSRVFDTGGLKGQAREITADELYARFSSDFGVERDDCINMYGMTELCSQFYDQTIRSKHGSGVLNRLKKGPAWVRTLVLDPDTLQPLPDGETGVLAHIDLANWNSALAILTEDMGRKTEKGLDLLGRLKGSEARGCSIAVDQLLSVARKQDQT</sequence>
<dbReference type="Pfam" id="PF04443">
    <property type="entry name" value="LuxE"/>
    <property type="match status" value="1"/>
</dbReference>
<name>A0ABT4QJ78_9BACL</name>
<evidence type="ECO:0000313" key="2">
    <source>
        <dbReference type="EMBL" id="MCZ8516938.1"/>
    </source>
</evidence>
<dbReference type="EMBL" id="JAQAGZ010000029">
    <property type="protein sequence ID" value="MCZ8516938.1"/>
    <property type="molecule type" value="Genomic_DNA"/>
</dbReference>
<feature type="domain" description="Acyl-protein synthetase LuxE" evidence="1">
    <location>
        <begin position="23"/>
        <end position="369"/>
    </location>
</feature>
<organism evidence="2 3">
    <name type="scientific">Paenibacillus gyeongsangnamensis</name>
    <dbReference type="NCBI Taxonomy" id="3388067"/>
    <lineage>
        <taxon>Bacteria</taxon>
        <taxon>Bacillati</taxon>
        <taxon>Bacillota</taxon>
        <taxon>Bacilli</taxon>
        <taxon>Bacillales</taxon>
        <taxon>Paenibacillaceae</taxon>
        <taxon>Paenibacillus</taxon>
    </lineage>
</organism>
<protein>
    <submittedName>
        <fullName evidence="2">CoF synthetase</fullName>
    </submittedName>
</protein>
<dbReference type="Gene3D" id="3.40.50.12780">
    <property type="entry name" value="N-terminal domain of ligase-like"/>
    <property type="match status" value="1"/>
</dbReference>
<proteinExistence type="predicted"/>
<dbReference type="InterPro" id="IPR007534">
    <property type="entry name" value="LuxE"/>
</dbReference>
<evidence type="ECO:0000259" key="1">
    <source>
        <dbReference type="Pfam" id="PF04443"/>
    </source>
</evidence>
<dbReference type="RefSeq" id="WP_269885471.1">
    <property type="nucleotide sequence ID" value="NZ_JAQAGZ010000029.1"/>
</dbReference>
<keyword evidence="3" id="KW-1185">Reference proteome</keyword>
<dbReference type="InterPro" id="IPR042099">
    <property type="entry name" value="ANL_N_sf"/>
</dbReference>
<reference evidence="2 3" key="1">
    <citation type="submission" date="2022-12" db="EMBL/GenBank/DDBJ databases">
        <title>Draft genome sequence of Paenibacillus sp. dW9.</title>
        <authorList>
            <person name="Choi E.-W."/>
            <person name="Kim D.-U."/>
        </authorList>
    </citation>
    <scope>NUCLEOTIDE SEQUENCE [LARGE SCALE GENOMIC DNA]</scope>
    <source>
        <strain evidence="3">dW9</strain>
    </source>
</reference>
<comment type="caution">
    <text evidence="2">The sequence shown here is derived from an EMBL/GenBank/DDBJ whole genome shotgun (WGS) entry which is preliminary data.</text>
</comment>